<dbReference type="EMBL" id="MN740969">
    <property type="protein sequence ID" value="QHU20583.1"/>
    <property type="molecule type" value="Genomic_DNA"/>
</dbReference>
<evidence type="ECO:0000313" key="1">
    <source>
        <dbReference type="EMBL" id="QHU20583.1"/>
    </source>
</evidence>
<protein>
    <submittedName>
        <fullName evidence="1">Uncharacterized protein</fullName>
    </submittedName>
</protein>
<reference evidence="1" key="1">
    <citation type="journal article" date="2020" name="Nature">
        <title>Giant virus diversity and host interactions through global metagenomics.</title>
        <authorList>
            <person name="Schulz F."/>
            <person name="Roux S."/>
            <person name="Paez-Espino D."/>
            <person name="Jungbluth S."/>
            <person name="Walsh D.A."/>
            <person name="Denef V.J."/>
            <person name="McMahon K.D."/>
            <person name="Konstantinidis K.T."/>
            <person name="Eloe-Fadrosh E.A."/>
            <person name="Kyrpides N.C."/>
            <person name="Woyke T."/>
        </authorList>
    </citation>
    <scope>NUCLEOTIDE SEQUENCE</scope>
    <source>
        <strain evidence="1">GVMAG-S-3300013093-109</strain>
    </source>
</reference>
<dbReference type="AlphaFoldDB" id="A0A6C0KTI8"/>
<accession>A0A6C0KTI8</accession>
<sequence>MASDIVLVTSTAEDRLLKEVKPLIQQGKIKELQERWKLYSDPNTNKTIKWTSVFQKTILYAANRKQAAIFDWIETLYDKFNEPDRKEVDRVYSYAYFVRHNVVEEGEEVD</sequence>
<proteinExistence type="predicted"/>
<organism evidence="1">
    <name type="scientific">viral metagenome</name>
    <dbReference type="NCBI Taxonomy" id="1070528"/>
    <lineage>
        <taxon>unclassified sequences</taxon>
        <taxon>metagenomes</taxon>
        <taxon>organismal metagenomes</taxon>
    </lineage>
</organism>
<name>A0A6C0KTI8_9ZZZZ</name>